<dbReference type="AlphaFoldDB" id="A0AAV4VRZ0"/>
<evidence type="ECO:0000313" key="2">
    <source>
        <dbReference type="Proteomes" id="UP001054837"/>
    </source>
</evidence>
<name>A0AAV4VRZ0_9ARAC</name>
<reference evidence="1 2" key="1">
    <citation type="submission" date="2021-06" db="EMBL/GenBank/DDBJ databases">
        <title>Caerostris darwini draft genome.</title>
        <authorList>
            <person name="Kono N."/>
            <person name="Arakawa K."/>
        </authorList>
    </citation>
    <scope>NUCLEOTIDE SEQUENCE [LARGE SCALE GENOMIC DNA]</scope>
</reference>
<comment type="caution">
    <text evidence="1">The sequence shown here is derived from an EMBL/GenBank/DDBJ whole genome shotgun (WGS) entry which is preliminary data.</text>
</comment>
<sequence length="142" mass="16096">MQYSIQTRTRERKEALHCAGALLNRNCRFASYLSHAADGLELKCNFSESTQSTKQENYLTVSAGLARLCLIPMLCMKKEAKDSGIWKSSNWKNPVMDGEVCSLGRRYWRSSETACRLSLVFPTSPRLEMFVEKSSAISHHIV</sequence>
<protein>
    <submittedName>
        <fullName evidence="1">Uncharacterized protein</fullName>
    </submittedName>
</protein>
<dbReference type="Proteomes" id="UP001054837">
    <property type="component" value="Unassembled WGS sequence"/>
</dbReference>
<accession>A0AAV4VRZ0</accession>
<gene>
    <name evidence="1" type="ORF">CDAR_210721</name>
</gene>
<dbReference type="EMBL" id="BPLQ01013513">
    <property type="protein sequence ID" value="GIY72714.1"/>
    <property type="molecule type" value="Genomic_DNA"/>
</dbReference>
<proteinExistence type="predicted"/>
<evidence type="ECO:0000313" key="1">
    <source>
        <dbReference type="EMBL" id="GIY72714.1"/>
    </source>
</evidence>
<keyword evidence="2" id="KW-1185">Reference proteome</keyword>
<organism evidence="1 2">
    <name type="scientific">Caerostris darwini</name>
    <dbReference type="NCBI Taxonomy" id="1538125"/>
    <lineage>
        <taxon>Eukaryota</taxon>
        <taxon>Metazoa</taxon>
        <taxon>Ecdysozoa</taxon>
        <taxon>Arthropoda</taxon>
        <taxon>Chelicerata</taxon>
        <taxon>Arachnida</taxon>
        <taxon>Araneae</taxon>
        <taxon>Araneomorphae</taxon>
        <taxon>Entelegynae</taxon>
        <taxon>Araneoidea</taxon>
        <taxon>Araneidae</taxon>
        <taxon>Caerostris</taxon>
    </lineage>
</organism>